<dbReference type="Proteomes" id="UP000600588">
    <property type="component" value="Unassembled WGS sequence"/>
</dbReference>
<protein>
    <recommendedName>
        <fullName evidence="4">TonB C-terminal domain-containing protein</fullName>
    </recommendedName>
</protein>
<sequence length="167" mass="18707">MKFFALLTTLLLTQFTAFAQIEGITEVYTTPNKLLQTIGLVNAFLDNADTAPLAPDCKANRSIKKQKKCTEKFIYKNISNSITPDKIANIGLSKFSTEIDFIINELGEVIVTNITGDFEAINDSYFIALKNLPKFIPATKNRKPIKVPFKATFKHTRLGKITKMSLK</sequence>
<accession>A0A8J6Q7B8</accession>
<evidence type="ECO:0008006" key="4">
    <source>
        <dbReference type="Google" id="ProtNLM"/>
    </source>
</evidence>
<evidence type="ECO:0000313" key="3">
    <source>
        <dbReference type="Proteomes" id="UP000600588"/>
    </source>
</evidence>
<keyword evidence="3" id="KW-1185">Reference proteome</keyword>
<evidence type="ECO:0000313" key="2">
    <source>
        <dbReference type="EMBL" id="MBD0832488.1"/>
    </source>
</evidence>
<name>A0A8J6Q7B8_9FLAO</name>
<proteinExistence type="predicted"/>
<feature type="signal peptide" evidence="1">
    <location>
        <begin position="1"/>
        <end position="19"/>
    </location>
</feature>
<reference evidence="2 3" key="1">
    <citation type="submission" date="2020-09" db="EMBL/GenBank/DDBJ databases">
        <title>TT11 complete genome.</title>
        <authorList>
            <person name="Wu Z."/>
        </authorList>
    </citation>
    <scope>NUCLEOTIDE SEQUENCE [LARGE SCALE GENOMIC DNA]</scope>
    <source>
        <strain evidence="2 3">TT11</strain>
    </source>
</reference>
<keyword evidence="1" id="KW-0732">Signal</keyword>
<dbReference type="RefSeq" id="WP_188230258.1">
    <property type="nucleotide sequence ID" value="NZ_JACVXB010000003.1"/>
</dbReference>
<comment type="caution">
    <text evidence="2">The sequence shown here is derived from an EMBL/GenBank/DDBJ whole genome shotgun (WGS) entry which is preliminary data.</text>
</comment>
<feature type="chain" id="PRO_5035296437" description="TonB C-terminal domain-containing protein" evidence="1">
    <location>
        <begin position="20"/>
        <end position="167"/>
    </location>
</feature>
<gene>
    <name evidence="2" type="ORF">ICJ83_10120</name>
</gene>
<dbReference type="AlphaFoldDB" id="A0A8J6Q7B8"/>
<evidence type="ECO:0000256" key="1">
    <source>
        <dbReference type="SAM" id="SignalP"/>
    </source>
</evidence>
<dbReference type="EMBL" id="JACVXB010000003">
    <property type="protein sequence ID" value="MBD0832488.1"/>
    <property type="molecule type" value="Genomic_DNA"/>
</dbReference>
<organism evidence="2 3">
    <name type="scientific">Aestuariibaculum sediminum</name>
    <dbReference type="NCBI Taxonomy" id="2770637"/>
    <lineage>
        <taxon>Bacteria</taxon>
        <taxon>Pseudomonadati</taxon>
        <taxon>Bacteroidota</taxon>
        <taxon>Flavobacteriia</taxon>
        <taxon>Flavobacteriales</taxon>
        <taxon>Flavobacteriaceae</taxon>
    </lineage>
</organism>